<dbReference type="AlphaFoldDB" id="A0A1M7IJF1"/>
<dbReference type="Gene3D" id="3.30.530.20">
    <property type="match status" value="1"/>
</dbReference>
<proteinExistence type="predicted"/>
<dbReference type="SUPFAM" id="SSF55961">
    <property type="entry name" value="Bet v1-like"/>
    <property type="match status" value="1"/>
</dbReference>
<dbReference type="STRING" id="388280.SAMN04488057_101358"/>
<organism evidence="1 2">
    <name type="scientific">Cyclobacterium lianum</name>
    <dbReference type="NCBI Taxonomy" id="388280"/>
    <lineage>
        <taxon>Bacteria</taxon>
        <taxon>Pseudomonadati</taxon>
        <taxon>Bacteroidota</taxon>
        <taxon>Cytophagia</taxon>
        <taxon>Cytophagales</taxon>
        <taxon>Cyclobacteriaceae</taxon>
        <taxon>Cyclobacterium</taxon>
    </lineage>
</organism>
<reference evidence="1 2" key="1">
    <citation type="submission" date="2016-11" db="EMBL/GenBank/DDBJ databases">
        <authorList>
            <person name="Jaros S."/>
            <person name="Januszkiewicz K."/>
            <person name="Wedrychowicz H."/>
        </authorList>
    </citation>
    <scope>NUCLEOTIDE SEQUENCE [LARGE SCALE GENOMIC DNA]</scope>
    <source>
        <strain evidence="1 2">CGMCC 1.6102</strain>
    </source>
</reference>
<dbReference type="EMBL" id="FRCY01000001">
    <property type="protein sequence ID" value="SHM40904.1"/>
    <property type="molecule type" value="Genomic_DNA"/>
</dbReference>
<accession>A0A1M7IJF1</accession>
<keyword evidence="2" id="KW-1185">Reference proteome</keyword>
<name>A0A1M7IJF1_9BACT</name>
<dbReference type="InterPro" id="IPR023393">
    <property type="entry name" value="START-like_dom_sf"/>
</dbReference>
<evidence type="ECO:0000313" key="1">
    <source>
        <dbReference type="EMBL" id="SHM40904.1"/>
    </source>
</evidence>
<protein>
    <submittedName>
        <fullName evidence="1">Ligand-binding SRPBCC domain-containing protein</fullName>
    </submittedName>
</protein>
<gene>
    <name evidence="1" type="ORF">SAMN04488057_101358</name>
</gene>
<evidence type="ECO:0000313" key="2">
    <source>
        <dbReference type="Proteomes" id="UP000184513"/>
    </source>
</evidence>
<sequence>MIQPRLMNIHLSTRVNQPYLKVRKGFGKELFEALNPPFPPVKLLRFDGSEKGDLVSLELNFLLFKQKWTSEITEAHTDGEAFYFIDEGRQLPFFLRSWRHKHIIRKTAANRSEIRDEISYSSGNGILDIFLYPVLYLQFAMRRPVYKRVFSGK</sequence>
<dbReference type="Proteomes" id="UP000184513">
    <property type="component" value="Unassembled WGS sequence"/>
</dbReference>